<feature type="transmembrane region" description="Helical" evidence="8">
    <location>
        <begin position="95"/>
        <end position="115"/>
    </location>
</feature>
<dbReference type="EMBL" id="CAEZTM010000055">
    <property type="protein sequence ID" value="CAB4576973.1"/>
    <property type="molecule type" value="Genomic_DNA"/>
</dbReference>
<comment type="subcellular location">
    <subcellularLocation>
        <location evidence="1">Cell membrane</location>
        <topology evidence="1">Multi-pass membrane protein</topology>
    </subcellularLocation>
</comment>
<evidence type="ECO:0000256" key="6">
    <source>
        <dbReference type="ARBA" id="ARBA00035120"/>
    </source>
</evidence>
<keyword evidence="5 8" id="KW-0472">Membrane</keyword>
<comment type="catalytic activity">
    <reaction evidence="7">
        <text>fluoride(in) = fluoride(out)</text>
        <dbReference type="Rhea" id="RHEA:76159"/>
        <dbReference type="ChEBI" id="CHEBI:17051"/>
    </reaction>
    <physiologicalReaction direction="left-to-right" evidence="7">
        <dbReference type="Rhea" id="RHEA:76160"/>
    </physiologicalReaction>
</comment>
<comment type="similarity">
    <text evidence="6">Belongs to the fluoride channel Fluc/FEX (TC 1.A.43) family.</text>
</comment>
<keyword evidence="4 8" id="KW-1133">Transmembrane helix</keyword>
<feature type="transmembrane region" description="Helical" evidence="8">
    <location>
        <begin position="68"/>
        <end position="89"/>
    </location>
</feature>
<evidence type="ECO:0000256" key="1">
    <source>
        <dbReference type="ARBA" id="ARBA00004651"/>
    </source>
</evidence>
<feature type="transmembrane region" description="Helical" evidence="8">
    <location>
        <begin position="43"/>
        <end position="61"/>
    </location>
</feature>
<evidence type="ECO:0000256" key="3">
    <source>
        <dbReference type="ARBA" id="ARBA00022692"/>
    </source>
</evidence>
<organism evidence="9">
    <name type="scientific">freshwater metagenome</name>
    <dbReference type="NCBI Taxonomy" id="449393"/>
    <lineage>
        <taxon>unclassified sequences</taxon>
        <taxon>metagenomes</taxon>
        <taxon>ecological metagenomes</taxon>
    </lineage>
</organism>
<dbReference type="HAMAP" id="MF_00454">
    <property type="entry name" value="FluC"/>
    <property type="match status" value="1"/>
</dbReference>
<evidence type="ECO:0000256" key="7">
    <source>
        <dbReference type="ARBA" id="ARBA00035585"/>
    </source>
</evidence>
<protein>
    <submittedName>
        <fullName evidence="9">Unannotated protein</fullName>
    </submittedName>
</protein>
<proteinExistence type="inferred from homology"/>
<accession>A0A6J6ER12</accession>
<evidence type="ECO:0000256" key="4">
    <source>
        <dbReference type="ARBA" id="ARBA00022989"/>
    </source>
</evidence>
<evidence type="ECO:0000313" key="10">
    <source>
        <dbReference type="EMBL" id="CAB4650978.1"/>
    </source>
</evidence>
<evidence type="ECO:0000256" key="8">
    <source>
        <dbReference type="SAM" id="Phobius"/>
    </source>
</evidence>
<name>A0A6J6ER12_9ZZZZ</name>
<dbReference type="EMBL" id="CAEZVY010000147">
    <property type="protein sequence ID" value="CAB4650978.1"/>
    <property type="molecule type" value="Genomic_DNA"/>
</dbReference>
<evidence type="ECO:0000256" key="2">
    <source>
        <dbReference type="ARBA" id="ARBA00022475"/>
    </source>
</evidence>
<reference evidence="9" key="1">
    <citation type="submission" date="2020-05" db="EMBL/GenBank/DDBJ databases">
        <authorList>
            <person name="Chiriac C."/>
            <person name="Salcher M."/>
            <person name="Ghai R."/>
            <person name="Kavagutti S V."/>
        </authorList>
    </citation>
    <scope>NUCLEOTIDE SEQUENCE</scope>
</reference>
<evidence type="ECO:0000313" key="9">
    <source>
        <dbReference type="EMBL" id="CAB4576973.1"/>
    </source>
</evidence>
<keyword evidence="3 8" id="KW-0812">Transmembrane</keyword>
<evidence type="ECO:0000256" key="5">
    <source>
        <dbReference type="ARBA" id="ARBA00023136"/>
    </source>
</evidence>
<dbReference type="Pfam" id="PF02537">
    <property type="entry name" value="CRCB"/>
    <property type="match status" value="1"/>
</dbReference>
<dbReference type="GO" id="GO:0005886">
    <property type="term" value="C:plasma membrane"/>
    <property type="evidence" value="ECO:0007669"/>
    <property type="project" value="UniProtKB-SubCell"/>
</dbReference>
<dbReference type="InterPro" id="IPR003691">
    <property type="entry name" value="FluC"/>
</dbReference>
<keyword evidence="2" id="KW-1003">Cell membrane</keyword>
<sequence>MRLWSIVAVALGGALGTLGRIGADLAMVGIPGGHELATLTVNLLGSLGLGLVIGHGLPGIASAIREGITIGVLGSYTTMSGVVVVALGLPSLGLAYVLATVILGLTSAWLGYVWGRKLSPPGRVS</sequence>
<gene>
    <name evidence="9" type="ORF">UFOPK1684_01110</name>
    <name evidence="10" type="ORF">UFOPK2158_01195</name>
</gene>
<dbReference type="AlphaFoldDB" id="A0A6J6ER12"/>